<evidence type="ECO:0000313" key="2">
    <source>
        <dbReference type="Proteomes" id="UP001305421"/>
    </source>
</evidence>
<dbReference type="EMBL" id="CP115543">
    <property type="protein sequence ID" value="WNH50170.1"/>
    <property type="molecule type" value="Genomic_DNA"/>
</dbReference>
<sequence length="53" mass="5978">MGKMKARKTESGVRVLQLLLPALDAFKAQRAFTATADEFVFYGRRTNVRWGSS</sequence>
<reference evidence="1 2" key="1">
    <citation type="submission" date="2022-12" db="EMBL/GenBank/DDBJ databases">
        <title>Two new species, Stenotrophomonas aracearum and Stenotrophomonas oahuensis, isolated from Anthurium (Araceae family) in Hawaii.</title>
        <authorList>
            <person name="Chunag S.C."/>
            <person name="Dobhal S."/>
            <person name="Alvarez A."/>
            <person name="Arif M."/>
        </authorList>
    </citation>
    <scope>NUCLEOTIDE SEQUENCE [LARGE SCALE GENOMIC DNA]</scope>
    <source>
        <strain evidence="1 2">A5588</strain>
    </source>
</reference>
<proteinExistence type="predicted"/>
<dbReference type="Proteomes" id="UP001305421">
    <property type="component" value="Chromosome"/>
</dbReference>
<evidence type="ECO:0000313" key="1">
    <source>
        <dbReference type="EMBL" id="WNH50170.1"/>
    </source>
</evidence>
<organism evidence="1 2">
    <name type="scientific">Stenotrophomonas aracearum</name>
    <dbReference type="NCBI Taxonomy" id="3003272"/>
    <lineage>
        <taxon>Bacteria</taxon>
        <taxon>Pseudomonadati</taxon>
        <taxon>Pseudomonadota</taxon>
        <taxon>Gammaproteobacteria</taxon>
        <taxon>Lysobacterales</taxon>
        <taxon>Lysobacteraceae</taxon>
        <taxon>Stenotrophomonas</taxon>
    </lineage>
</organism>
<keyword evidence="2" id="KW-1185">Reference proteome</keyword>
<gene>
    <name evidence="1" type="ORF">PDM28_07745</name>
</gene>
<dbReference type="RefSeq" id="WP_311184361.1">
    <property type="nucleotide sequence ID" value="NZ_CP115543.1"/>
</dbReference>
<name>A0ABY9YH33_9GAMM</name>
<protein>
    <submittedName>
        <fullName evidence="1">Uncharacterized protein</fullName>
    </submittedName>
</protein>
<accession>A0ABY9YH33</accession>